<accession>A0ABT4DN99</accession>
<dbReference type="RefSeq" id="WP_254912198.1">
    <property type="nucleotide sequence ID" value="NZ_JAMDLV010000033.1"/>
</dbReference>
<dbReference type="EMBL" id="JAMDLW010000003">
    <property type="protein sequence ID" value="MCY9518837.1"/>
    <property type="molecule type" value="Genomic_DNA"/>
</dbReference>
<dbReference type="Proteomes" id="UP001207626">
    <property type="component" value="Unassembled WGS sequence"/>
</dbReference>
<sequence length="58" mass="6437">MKDQTKAEALAATARGYSSRHLRMYAQSGVAARLVNKLCTHALLYGAQNKNGLWTTIW</sequence>
<protein>
    <submittedName>
        <fullName evidence="1">Uncharacterized protein</fullName>
    </submittedName>
</protein>
<name>A0ABT4DN99_9BACL</name>
<gene>
    <name evidence="1" type="ORF">M5X09_03970</name>
</gene>
<evidence type="ECO:0000313" key="1">
    <source>
        <dbReference type="EMBL" id="MCY9518837.1"/>
    </source>
</evidence>
<comment type="caution">
    <text evidence="1">The sequence shown here is derived from an EMBL/GenBank/DDBJ whole genome shotgun (WGS) entry which is preliminary data.</text>
</comment>
<proteinExistence type="predicted"/>
<reference evidence="1 2" key="1">
    <citation type="submission" date="2022-05" db="EMBL/GenBank/DDBJ databases">
        <title>Genome Sequencing of Bee-Associated Microbes.</title>
        <authorList>
            <person name="Dunlap C."/>
        </authorList>
    </citation>
    <scope>NUCLEOTIDE SEQUENCE [LARGE SCALE GENOMIC DNA]</scope>
    <source>
        <strain evidence="1 2">NRRL NRS-1438</strain>
    </source>
</reference>
<organism evidence="1 2">
    <name type="scientific">Paenibacillus apiarius</name>
    <dbReference type="NCBI Taxonomy" id="46240"/>
    <lineage>
        <taxon>Bacteria</taxon>
        <taxon>Bacillati</taxon>
        <taxon>Bacillota</taxon>
        <taxon>Bacilli</taxon>
        <taxon>Bacillales</taxon>
        <taxon>Paenibacillaceae</taxon>
        <taxon>Paenibacillus</taxon>
    </lineage>
</organism>
<keyword evidence="2" id="KW-1185">Reference proteome</keyword>
<evidence type="ECO:0000313" key="2">
    <source>
        <dbReference type="Proteomes" id="UP001207626"/>
    </source>
</evidence>